<dbReference type="STRING" id="70601.gene:9377055"/>
<protein>
    <submittedName>
        <fullName evidence="1">Uncharacterized protein</fullName>
    </submittedName>
</protein>
<gene>
    <name evidence="1" type="ordered locus">PH0145</name>
</gene>
<dbReference type="eggNOG" id="arCOG07154">
    <property type="taxonomic scope" value="Archaea"/>
</dbReference>
<reference evidence="1 2" key="1">
    <citation type="journal article" date="1998" name="DNA Res.">
        <title>Complete sequence and gene organization of the genome of a hyper-thermophilic archaebacterium, Pyrococcus horikoshii OT3.</title>
        <authorList>
            <person name="Kawarabayasi Y."/>
            <person name="Sawada M."/>
            <person name="Horikawa H."/>
            <person name="Haikawa Y."/>
            <person name="Hino Y."/>
            <person name="Yamamoto S."/>
            <person name="Sekine M."/>
            <person name="Baba S."/>
            <person name="Kosugi H."/>
            <person name="Hosoyama A."/>
            <person name="Nagai Y."/>
            <person name="Sakai M."/>
            <person name="Ogura K."/>
            <person name="Otuka R."/>
            <person name="Nakazawa H."/>
            <person name="Takamiya M."/>
            <person name="Ohfuku Y."/>
            <person name="Funahashi T."/>
            <person name="Tanaka T."/>
            <person name="Kudoh Y."/>
            <person name="Yamazaki J."/>
            <person name="Kushida N."/>
            <person name="Oguchi A."/>
            <person name="Aoki K."/>
            <person name="Nakamura Y."/>
            <person name="Robb T.F."/>
            <person name="Horikoshi K."/>
            <person name="Masuchi Y."/>
            <person name="Shizuya H."/>
            <person name="Kikuchi H."/>
        </authorList>
    </citation>
    <scope>NUCLEOTIDE SEQUENCE [LARGE SCALE GENOMIC DNA]</scope>
    <source>
        <strain evidence="2">ATCC 700860 / DSM 12428 / JCM 9974 / NBRC 100139 / OT-3</strain>
    </source>
</reference>
<dbReference type="Proteomes" id="UP000000752">
    <property type="component" value="Chromosome"/>
</dbReference>
<organism evidence="1 2">
    <name type="scientific">Pyrococcus horikoshii (strain ATCC 700860 / DSM 12428 / JCM 9974 / NBRC 100139 / OT-3)</name>
    <dbReference type="NCBI Taxonomy" id="70601"/>
    <lineage>
        <taxon>Archaea</taxon>
        <taxon>Methanobacteriati</taxon>
        <taxon>Methanobacteriota</taxon>
        <taxon>Thermococci</taxon>
        <taxon>Thermococcales</taxon>
        <taxon>Thermococcaceae</taxon>
        <taxon>Pyrococcus</taxon>
    </lineage>
</organism>
<name>O57886_PYRHO</name>
<dbReference type="EnsemblBacteria" id="BAA29214">
    <property type="protein sequence ID" value="BAA29214"/>
    <property type="gene ID" value="BAA29214"/>
</dbReference>
<proteinExistence type="predicted"/>
<dbReference type="KEGG" id="pho:PH0145"/>
<dbReference type="EMBL" id="BA000001">
    <property type="protein sequence ID" value="BAA29214.1"/>
    <property type="molecule type" value="Genomic_DNA"/>
</dbReference>
<dbReference type="AlphaFoldDB" id="O57886"/>
<dbReference type="PIR" id="G71235">
    <property type="entry name" value="G71235"/>
</dbReference>
<evidence type="ECO:0000313" key="2">
    <source>
        <dbReference type="Proteomes" id="UP000000752"/>
    </source>
</evidence>
<evidence type="ECO:0000313" key="1">
    <source>
        <dbReference type="EMBL" id="BAA29214.1"/>
    </source>
</evidence>
<accession>O57886</accession>
<sequence length="103" mass="12292">MLDMAVSVKNSEGVKLLIEEVAKAVGVSPKELIEYYEWKAHREKLKKSRKRMTKAEARKIIAEWKNEKPRMSEEEAIKLYYEAEEEIKKWEKIERRLKKLGLE</sequence>
<keyword evidence="2" id="KW-1185">Reference proteome</keyword>